<comment type="caution">
    <text evidence="1">The sequence shown here is derived from an EMBL/GenBank/DDBJ whole genome shotgun (WGS) entry which is preliminary data.</text>
</comment>
<sequence length="260" mass="29815">MKPDESIATFCHDIEELLTKEMPGLEEESKSSLLRTRLIANVSENVKNFMDLLSDKSWKQWDQPEEEVKSLKVAVECNGSKIKSLERVGQNFEFGGLKTKVDMLIDSGSSGSFINPTKLPVEMQKYLQSLKSDKEQMINKSFTVTVLNIKSALSTKQSGILGIDFLMKFDAILDYKHSRVTIKHEENEVHLNYINESQSESMDYKVLTTVKKIDKAKTDFKLKANYELIRKETLFEPVNTDEWCNNDLVIGQCLKKMKKK</sequence>
<accession>A0A814MMY4</accession>
<keyword evidence="2" id="KW-1185">Reference proteome</keyword>
<evidence type="ECO:0000313" key="2">
    <source>
        <dbReference type="Proteomes" id="UP000663879"/>
    </source>
</evidence>
<protein>
    <submittedName>
        <fullName evidence="1">Uncharacterized protein</fullName>
    </submittedName>
</protein>
<name>A0A814MMY4_9BILA</name>
<dbReference type="Proteomes" id="UP000663879">
    <property type="component" value="Unassembled WGS sequence"/>
</dbReference>
<dbReference type="EMBL" id="CAJNOC010006624">
    <property type="protein sequence ID" value="CAF1081998.1"/>
    <property type="molecule type" value="Genomic_DNA"/>
</dbReference>
<organism evidence="1 2">
    <name type="scientific">Brachionus calyciflorus</name>
    <dbReference type="NCBI Taxonomy" id="104777"/>
    <lineage>
        <taxon>Eukaryota</taxon>
        <taxon>Metazoa</taxon>
        <taxon>Spiralia</taxon>
        <taxon>Gnathifera</taxon>
        <taxon>Rotifera</taxon>
        <taxon>Eurotatoria</taxon>
        <taxon>Monogononta</taxon>
        <taxon>Pseudotrocha</taxon>
        <taxon>Ploima</taxon>
        <taxon>Brachionidae</taxon>
        <taxon>Brachionus</taxon>
    </lineage>
</organism>
<dbReference type="InterPro" id="IPR021109">
    <property type="entry name" value="Peptidase_aspartic_dom_sf"/>
</dbReference>
<proteinExistence type="predicted"/>
<dbReference type="AlphaFoldDB" id="A0A814MMY4"/>
<gene>
    <name evidence="1" type="ORF">OXX778_LOCUS20236</name>
</gene>
<dbReference type="Gene3D" id="2.40.70.10">
    <property type="entry name" value="Acid Proteases"/>
    <property type="match status" value="1"/>
</dbReference>
<evidence type="ECO:0000313" key="1">
    <source>
        <dbReference type="EMBL" id="CAF1081998.1"/>
    </source>
</evidence>
<feature type="non-terminal residue" evidence="1">
    <location>
        <position position="1"/>
    </location>
</feature>
<reference evidence="1" key="1">
    <citation type="submission" date="2021-02" db="EMBL/GenBank/DDBJ databases">
        <authorList>
            <person name="Nowell W R."/>
        </authorList>
    </citation>
    <scope>NUCLEOTIDE SEQUENCE</scope>
    <source>
        <strain evidence="1">Ploen Becks lab</strain>
    </source>
</reference>